<sequence>MWVYRGDFNELFCMNENVGGSGKSLSVCCFSGKQQTMVILSTRTSLVINLPGTTEEGGEVENLGVSINCFFWSLTLIIKFKKAKIKASNSNISSLRKSTLEREDGVMQKEVEVEGLLEREEIYWKQRLKADWLNVGDQNFKYFHARASAKKKKNFISKLFDDDGCFQDSEDGYFAFIFQSSIPSSYNIKEATEAIEPRLND</sequence>
<keyword evidence="2" id="KW-1185">Reference proteome</keyword>
<dbReference type="EMBL" id="JANJYJ010000006">
    <property type="protein sequence ID" value="KAK3205839.1"/>
    <property type="molecule type" value="Genomic_DNA"/>
</dbReference>
<accession>A0AAE0A8U3</accession>
<organism evidence="1 2">
    <name type="scientific">Dipteronia sinensis</name>
    <dbReference type="NCBI Taxonomy" id="43782"/>
    <lineage>
        <taxon>Eukaryota</taxon>
        <taxon>Viridiplantae</taxon>
        <taxon>Streptophyta</taxon>
        <taxon>Embryophyta</taxon>
        <taxon>Tracheophyta</taxon>
        <taxon>Spermatophyta</taxon>
        <taxon>Magnoliopsida</taxon>
        <taxon>eudicotyledons</taxon>
        <taxon>Gunneridae</taxon>
        <taxon>Pentapetalae</taxon>
        <taxon>rosids</taxon>
        <taxon>malvids</taxon>
        <taxon>Sapindales</taxon>
        <taxon>Sapindaceae</taxon>
        <taxon>Hippocastanoideae</taxon>
        <taxon>Acereae</taxon>
        <taxon>Dipteronia</taxon>
    </lineage>
</organism>
<comment type="caution">
    <text evidence="1">The sequence shown here is derived from an EMBL/GenBank/DDBJ whole genome shotgun (WGS) entry which is preliminary data.</text>
</comment>
<protein>
    <submittedName>
        <fullName evidence="1">Uncharacterized protein</fullName>
    </submittedName>
</protein>
<evidence type="ECO:0000313" key="1">
    <source>
        <dbReference type="EMBL" id="KAK3205839.1"/>
    </source>
</evidence>
<gene>
    <name evidence="1" type="ORF">Dsin_019885</name>
</gene>
<dbReference type="AlphaFoldDB" id="A0AAE0A8U3"/>
<reference evidence="1" key="1">
    <citation type="journal article" date="2023" name="Plant J.">
        <title>Genome sequences and population genomics provide insights into the demographic history, inbreeding, and mutation load of two 'living fossil' tree species of Dipteronia.</title>
        <authorList>
            <person name="Feng Y."/>
            <person name="Comes H.P."/>
            <person name="Chen J."/>
            <person name="Zhu S."/>
            <person name="Lu R."/>
            <person name="Zhang X."/>
            <person name="Li P."/>
            <person name="Qiu J."/>
            <person name="Olsen K.M."/>
            <person name="Qiu Y."/>
        </authorList>
    </citation>
    <scope>NUCLEOTIDE SEQUENCE</scope>
    <source>
        <strain evidence="1">NBL</strain>
    </source>
</reference>
<name>A0AAE0A8U3_9ROSI</name>
<dbReference type="Proteomes" id="UP001281410">
    <property type="component" value="Unassembled WGS sequence"/>
</dbReference>
<proteinExistence type="predicted"/>
<evidence type="ECO:0000313" key="2">
    <source>
        <dbReference type="Proteomes" id="UP001281410"/>
    </source>
</evidence>